<dbReference type="EMBL" id="JARMAB010000021">
    <property type="protein sequence ID" value="MED1204277.1"/>
    <property type="molecule type" value="Genomic_DNA"/>
</dbReference>
<reference evidence="2 3" key="1">
    <citation type="submission" date="2023-03" db="EMBL/GenBank/DDBJ databases">
        <title>Bacillus Genome Sequencing.</title>
        <authorList>
            <person name="Dunlap C."/>
        </authorList>
    </citation>
    <scope>NUCLEOTIDE SEQUENCE [LARGE SCALE GENOMIC DNA]</scope>
    <source>
        <strain evidence="2 3">B-23453</strain>
    </source>
</reference>
<dbReference type="Proteomes" id="UP001341444">
    <property type="component" value="Unassembled WGS sequence"/>
</dbReference>
<keyword evidence="3" id="KW-1185">Reference proteome</keyword>
<sequence length="249" mass="28510">MSLEHRVIELENELAILKEEMKHIKSLLKITTEEADFDWAANKAGEWMIKVVYPGIYDQRMTPSVGFPKNRKKIADQIKTGQKMFIYVTKPVKRIIGLTRVISTVKAVEGKWPYAVDLEWVIGPKLGLTLAETALTIRPRIGETLYALKEETAIRIMEQLQAQPDLNEDELLILINQYLELTKKERVSYNEAIIRLKGAGLTEAAQALSSYRAQDGSVRGWDELAERGELYRRYPQARTAIWPDTYSLT</sequence>
<protein>
    <submittedName>
        <fullName evidence="2">Uncharacterized protein</fullName>
    </submittedName>
</protein>
<dbReference type="RefSeq" id="WP_066264964.1">
    <property type="nucleotide sequence ID" value="NZ_JARMAB010000021.1"/>
</dbReference>
<name>A0ABU6MIQ2_9BACI</name>
<comment type="caution">
    <text evidence="2">The sequence shown here is derived from an EMBL/GenBank/DDBJ whole genome shotgun (WGS) entry which is preliminary data.</text>
</comment>
<dbReference type="SUPFAM" id="SSF88697">
    <property type="entry name" value="PUA domain-like"/>
    <property type="match status" value="1"/>
</dbReference>
<evidence type="ECO:0000313" key="2">
    <source>
        <dbReference type="EMBL" id="MED1204277.1"/>
    </source>
</evidence>
<accession>A0ABU6MIQ2</accession>
<keyword evidence="1" id="KW-0175">Coiled coil</keyword>
<evidence type="ECO:0000256" key="1">
    <source>
        <dbReference type="SAM" id="Coils"/>
    </source>
</evidence>
<organism evidence="2 3">
    <name type="scientific">Heyndrickxia acidicola</name>
    <dbReference type="NCBI Taxonomy" id="209389"/>
    <lineage>
        <taxon>Bacteria</taxon>
        <taxon>Bacillati</taxon>
        <taxon>Bacillota</taxon>
        <taxon>Bacilli</taxon>
        <taxon>Bacillales</taxon>
        <taxon>Bacillaceae</taxon>
        <taxon>Heyndrickxia</taxon>
    </lineage>
</organism>
<dbReference type="InterPro" id="IPR015947">
    <property type="entry name" value="PUA-like_sf"/>
</dbReference>
<proteinExistence type="predicted"/>
<evidence type="ECO:0000313" key="3">
    <source>
        <dbReference type="Proteomes" id="UP001341444"/>
    </source>
</evidence>
<gene>
    <name evidence="2" type="ORF">P4T90_14610</name>
</gene>
<feature type="coiled-coil region" evidence="1">
    <location>
        <begin position="7"/>
        <end position="34"/>
    </location>
</feature>